<dbReference type="EMBL" id="KZ679142">
    <property type="protein sequence ID" value="PTB72228.1"/>
    <property type="molecule type" value="Genomic_DNA"/>
</dbReference>
<feature type="compositionally biased region" description="Pro residues" evidence="1">
    <location>
        <begin position="209"/>
        <end position="221"/>
    </location>
</feature>
<dbReference type="Gene3D" id="3.60.15.10">
    <property type="entry name" value="Ribonuclease Z/Hydroxyacylglutathione hydrolase-like"/>
    <property type="match status" value="1"/>
</dbReference>
<feature type="region of interest" description="Disordered" evidence="1">
    <location>
        <begin position="426"/>
        <end position="453"/>
    </location>
</feature>
<feature type="compositionally biased region" description="Pro residues" evidence="1">
    <location>
        <begin position="186"/>
        <end position="199"/>
    </location>
</feature>
<keyword evidence="3" id="KW-1185">Reference proteome</keyword>
<evidence type="ECO:0000313" key="2">
    <source>
        <dbReference type="EMBL" id="PTB72228.1"/>
    </source>
</evidence>
<proteinExistence type="predicted"/>
<dbReference type="InterPro" id="IPR036866">
    <property type="entry name" value="RibonucZ/Hydroxyglut_hydro"/>
</dbReference>
<protein>
    <submittedName>
        <fullName evidence="2">Uncharacterized protein</fullName>
    </submittedName>
</protein>
<evidence type="ECO:0000256" key="1">
    <source>
        <dbReference type="SAM" id="MobiDB-lite"/>
    </source>
</evidence>
<feature type="compositionally biased region" description="Basic and acidic residues" evidence="1">
    <location>
        <begin position="234"/>
        <end position="247"/>
    </location>
</feature>
<reference evidence="2 3" key="1">
    <citation type="submission" date="2016-07" db="EMBL/GenBank/DDBJ databases">
        <title>Multiple horizontal gene transfer events from other fungi enriched the ability of initially mycotrophic Trichoderma (Ascomycota) to feed on dead plant biomass.</title>
        <authorList>
            <consortium name="DOE Joint Genome Institute"/>
            <person name="Aerts A."/>
            <person name="Atanasova L."/>
            <person name="Chenthamara K."/>
            <person name="Zhang J."/>
            <person name="Grujic M."/>
            <person name="Henrissat B."/>
            <person name="Kuo A."/>
            <person name="Salamov A."/>
            <person name="Lipzen A."/>
            <person name="Labutti K."/>
            <person name="Barry K."/>
            <person name="Miao Y."/>
            <person name="Rahimi M.J."/>
            <person name="Shen Q."/>
            <person name="Grigoriev I.V."/>
            <person name="Kubicek C.P."/>
            <person name="Druzhinina I.S."/>
        </authorList>
    </citation>
    <scope>NUCLEOTIDE SEQUENCE [LARGE SCALE GENOMIC DNA]</scope>
    <source>
        <strain evidence="2 3">ATCC 18648</strain>
    </source>
</reference>
<name>A0A2T4BSF1_TRILO</name>
<dbReference type="OrthoDB" id="3235083at2759"/>
<gene>
    <name evidence="2" type="ORF">M440DRAFT_1363736</name>
</gene>
<sequence>MDYDEYIRDALAEGITQEAAELELAEIVHSHINELAKNATAQYELALEERCQQQGQRLVENRPVAEEFPLELFTANIKANKLDDSKWVATIKEYLLQHMPQATHDVPAPPADVDSESHQIMHRVASLDKEIDKSQPLEKDIPEGAQLFVPAIPIAYFIGVAVAGLATQALGGIGYARYQQSKRRPPTQPPIVILPPPTIPGQTTQPGQPGDPPGPPPPPQPDTQDRERKRKRDKEKERKRGRDERRKERSQFYFGYVDRIDKLKHGYEIRIEAITENSLSDELFIRAIEKMSVAAGSPGFGRYHLALVWIYLHAVPPGVTEGTWINFKLNQQNKQLVTKQNFNLEQPFKDGMTRLELLEPRLSFRMFRFESYFEDNHGYVVQTEVQTISKDIAASAVTTLKQAFGSFNAVGEAVRDIVGKIVHSDSSGRGYLQHSDDHKTTDSGDQPPRPNAPMVSAAKVPFFSPATVDDISSALLPRQQDVIAYHVYDVGQGHSARAFDKYGAAFANDFGYGKLDDNDKKVCYHMIKGQATVPILLSHWDADHYRIGKSSHAKDFSGKPDDITLRPWIAPGREHITGTISNETAWLIQQNGNLHQWTDSIDYIQSKNVTIVRCRRNNQFNYPDKNNFGALALFVGKGDNLLLFPGDANFESIPEISSANGLVRSVIATHHGSTRSLGTGNQMGASIPTATSSGETYAIFSYSQGNSYGHDIANAYPYYQNKGYGEPETTARLGVDGNDTLELAHFGTGWDKKKATPIKFTFANHQLNASTISFADNQLSGQVAAEEAMDEEALDSGEPVQPAAPAIKGFKLPEPPADWQAQAHSMPAAKLHDKYQKSFPEVIYLTGSGGADPNHDDLAEYGIKDADGDVIFYDITAAKVVMDKLPLNVPCKTDYPVTVQITCQDIELVHDEANKESILPLVRFNVASGQPWQHPATPGIDGMPGDPGYAGGRLRLAVSGDWLGTTQVLASTVMGVSIQYRGGHGSNGQKGGAETQPKSGGLVVILEPVKGSLDGSGDGGDAGEPGTVPNSEILAVAGKWPTGWEVKLDLGKPGTDSEFGRPGAAGKGGGMSIDMGGDMGGDFMPSDKFKFSDTKFSGADGKPFDRSKAQFLKAQAKLTMVATESEMLSRMAPVDWRYLS</sequence>
<organism evidence="2 3">
    <name type="scientific">Trichoderma longibrachiatum ATCC 18648</name>
    <dbReference type="NCBI Taxonomy" id="983965"/>
    <lineage>
        <taxon>Eukaryota</taxon>
        <taxon>Fungi</taxon>
        <taxon>Dikarya</taxon>
        <taxon>Ascomycota</taxon>
        <taxon>Pezizomycotina</taxon>
        <taxon>Sordariomycetes</taxon>
        <taxon>Hypocreomycetidae</taxon>
        <taxon>Hypocreales</taxon>
        <taxon>Hypocreaceae</taxon>
        <taxon>Trichoderma</taxon>
    </lineage>
</organism>
<accession>A0A2T4BSF1</accession>
<dbReference type="Proteomes" id="UP000240760">
    <property type="component" value="Unassembled WGS sequence"/>
</dbReference>
<evidence type="ECO:0000313" key="3">
    <source>
        <dbReference type="Proteomes" id="UP000240760"/>
    </source>
</evidence>
<dbReference type="AlphaFoldDB" id="A0A2T4BSF1"/>
<feature type="region of interest" description="Disordered" evidence="1">
    <location>
        <begin position="181"/>
        <end position="247"/>
    </location>
</feature>